<feature type="domain" description="ABC transporter" evidence="6">
    <location>
        <begin position="291"/>
        <end position="530"/>
    </location>
</feature>
<dbReference type="InterPro" id="IPR027417">
    <property type="entry name" value="P-loop_NTPase"/>
</dbReference>
<evidence type="ECO:0000313" key="8">
    <source>
        <dbReference type="Proteomes" id="UP000315434"/>
    </source>
</evidence>
<dbReference type="GO" id="GO:0015833">
    <property type="term" value="P:peptide transport"/>
    <property type="evidence" value="ECO:0007669"/>
    <property type="project" value="InterPro"/>
</dbReference>
<dbReference type="OrthoDB" id="9802264at2"/>
<protein>
    <submittedName>
        <fullName evidence="7">ABC transporter ATP-binding protein</fullName>
    </submittedName>
</protein>
<dbReference type="InterPro" id="IPR003439">
    <property type="entry name" value="ABC_transporter-like_ATP-bd"/>
</dbReference>
<evidence type="ECO:0000256" key="3">
    <source>
        <dbReference type="ARBA" id="ARBA00022448"/>
    </source>
</evidence>
<evidence type="ECO:0000256" key="4">
    <source>
        <dbReference type="ARBA" id="ARBA00022741"/>
    </source>
</evidence>
<dbReference type="FunFam" id="3.40.50.300:FF:000016">
    <property type="entry name" value="Oligopeptide ABC transporter ATP-binding component"/>
    <property type="match status" value="2"/>
</dbReference>
<dbReference type="GO" id="GO:0005886">
    <property type="term" value="C:plasma membrane"/>
    <property type="evidence" value="ECO:0007669"/>
    <property type="project" value="UniProtKB-SubCell"/>
</dbReference>
<dbReference type="RefSeq" id="WP_142840808.1">
    <property type="nucleotide sequence ID" value="NZ_SGNY01000003.1"/>
</dbReference>
<feature type="domain" description="ABC transporter" evidence="6">
    <location>
        <begin position="12"/>
        <end position="261"/>
    </location>
</feature>
<gene>
    <name evidence="7" type="ORF">EXN68_10720</name>
</gene>
<name>A0A546XHH9_RHIRH</name>
<dbReference type="Proteomes" id="UP000315434">
    <property type="component" value="Unassembled WGS sequence"/>
</dbReference>
<dbReference type="InterPro" id="IPR013563">
    <property type="entry name" value="Oligopep_ABC_C"/>
</dbReference>
<dbReference type="Pfam" id="PF00005">
    <property type="entry name" value="ABC_tran"/>
    <property type="match status" value="2"/>
</dbReference>
<keyword evidence="5 7" id="KW-0067">ATP-binding</keyword>
<comment type="subcellular location">
    <subcellularLocation>
        <location evidence="1">Cell inner membrane</location>
        <topology evidence="1">Peripheral membrane protein</topology>
    </subcellularLocation>
</comment>
<evidence type="ECO:0000256" key="1">
    <source>
        <dbReference type="ARBA" id="ARBA00004417"/>
    </source>
</evidence>
<dbReference type="PROSITE" id="PS50893">
    <property type="entry name" value="ABC_TRANSPORTER_2"/>
    <property type="match status" value="2"/>
</dbReference>
<dbReference type="PANTHER" id="PTHR43776">
    <property type="entry name" value="TRANSPORT ATP-BINDING PROTEIN"/>
    <property type="match status" value="1"/>
</dbReference>
<dbReference type="NCBIfam" id="NF007739">
    <property type="entry name" value="PRK10419.1"/>
    <property type="match status" value="2"/>
</dbReference>
<dbReference type="PROSITE" id="PS00211">
    <property type="entry name" value="ABC_TRANSPORTER_1"/>
    <property type="match status" value="2"/>
</dbReference>
<dbReference type="GO" id="GO:0016887">
    <property type="term" value="F:ATP hydrolysis activity"/>
    <property type="evidence" value="ECO:0007669"/>
    <property type="project" value="InterPro"/>
</dbReference>
<dbReference type="SMART" id="SM00382">
    <property type="entry name" value="AAA"/>
    <property type="match status" value="2"/>
</dbReference>
<dbReference type="Gene3D" id="3.40.50.300">
    <property type="entry name" value="P-loop containing nucleotide triphosphate hydrolases"/>
    <property type="match status" value="2"/>
</dbReference>
<accession>A0A546XHH9</accession>
<dbReference type="EMBL" id="SGNY01000003">
    <property type="protein sequence ID" value="TRB00206.1"/>
    <property type="molecule type" value="Genomic_DNA"/>
</dbReference>
<dbReference type="Pfam" id="PF08352">
    <property type="entry name" value="oligo_HPY"/>
    <property type="match status" value="2"/>
</dbReference>
<dbReference type="AlphaFoldDB" id="A0A546XHH9"/>
<keyword evidence="4" id="KW-0547">Nucleotide-binding</keyword>
<comment type="similarity">
    <text evidence="2">Belongs to the ABC transporter superfamily.</text>
</comment>
<dbReference type="InterPro" id="IPR017871">
    <property type="entry name" value="ABC_transporter-like_CS"/>
</dbReference>
<dbReference type="NCBIfam" id="NF008453">
    <property type="entry name" value="PRK11308.1"/>
    <property type="match status" value="2"/>
</dbReference>
<dbReference type="InterPro" id="IPR050319">
    <property type="entry name" value="ABC_transp_ATP-bind"/>
</dbReference>
<dbReference type="PANTHER" id="PTHR43776:SF7">
    <property type="entry name" value="D,D-DIPEPTIDE TRANSPORT ATP-BINDING PROTEIN DDPF-RELATED"/>
    <property type="match status" value="1"/>
</dbReference>
<evidence type="ECO:0000256" key="2">
    <source>
        <dbReference type="ARBA" id="ARBA00005417"/>
    </source>
</evidence>
<organism evidence="7 8">
    <name type="scientific">Rhizobium rhizogenes</name>
    <name type="common">Agrobacterium rhizogenes</name>
    <dbReference type="NCBI Taxonomy" id="359"/>
    <lineage>
        <taxon>Bacteria</taxon>
        <taxon>Pseudomonadati</taxon>
        <taxon>Pseudomonadota</taxon>
        <taxon>Alphaproteobacteria</taxon>
        <taxon>Hyphomicrobiales</taxon>
        <taxon>Rhizobiaceae</taxon>
        <taxon>Rhizobium/Agrobacterium group</taxon>
        <taxon>Rhizobium</taxon>
    </lineage>
</organism>
<evidence type="ECO:0000256" key="5">
    <source>
        <dbReference type="ARBA" id="ARBA00022840"/>
    </source>
</evidence>
<proteinExistence type="inferred from homology"/>
<dbReference type="InterPro" id="IPR003593">
    <property type="entry name" value="AAA+_ATPase"/>
</dbReference>
<dbReference type="CDD" id="cd03257">
    <property type="entry name" value="ABC_NikE_OppD_transporters"/>
    <property type="match status" value="2"/>
</dbReference>
<sequence length="546" mass="59836">MTEKTIQPLLSVRDLSVAFHQGGATSVAVDHVSFDLMPGEVVALVGESGSGKSVTANSILKLLPYPAASHPSGKILFDGKDMLTLPERALRAVRGNDITMIFQEPMTSLNPLHTIERQIGEILELHQAITGAEARARTLELLLQVGIREPEKRLKAYPHELSGGQRQRVMIAMALANRPKLLIADEPTTALDVTVQAQILELLSDLKTKHGMSMLFITHDLGIVRKFADRVCVMTKGKIVETGTVEQVFTDPQHAYTRHLLAAEPKGEPPHSDASKPVVMQGDDIKVWFPIKAGLMRRVVDHVKAVDGIDITLRAGQTVGVVGESGSGKTTLGLALSRLIASKGRISFIGQSIDHYSYEMMKPLRNRLQVVFQDPYGSLSPRMSVGEIVAEGLKVHERALSADERDTRVATALEEVGLDPATRWRYPHEFSGGQRQRIAIARAMVLKPRFVMLDEPTSALDMSVQAQVVDLLRDLQAKHELAYLFISHDLKVVKALANDLIVMRHGKVVESGPAAEIFANPQEDYTRALLAAAFNIEAVETKAVSQ</sequence>
<dbReference type="SUPFAM" id="SSF52540">
    <property type="entry name" value="P-loop containing nucleoside triphosphate hydrolases"/>
    <property type="match status" value="2"/>
</dbReference>
<keyword evidence="3" id="KW-0813">Transport</keyword>
<evidence type="ECO:0000313" key="7">
    <source>
        <dbReference type="EMBL" id="TRB00206.1"/>
    </source>
</evidence>
<evidence type="ECO:0000259" key="6">
    <source>
        <dbReference type="PROSITE" id="PS50893"/>
    </source>
</evidence>
<comment type="caution">
    <text evidence="7">The sequence shown here is derived from an EMBL/GenBank/DDBJ whole genome shotgun (WGS) entry which is preliminary data.</text>
</comment>
<reference evidence="7 8" key="1">
    <citation type="journal article" date="2019" name="Appl. Microbiol. Biotechnol.">
        <title>Differential efficiency of wild type rhizogenic strains for rol gene transformation of plants.</title>
        <authorList>
            <person name="Desmet S."/>
            <person name="De Keyser E."/>
            <person name="Van Vaerenbergh J."/>
            <person name="Baeyen S."/>
            <person name="Van Huylenbroeck J."/>
            <person name="Geelen D."/>
            <person name="Dhooghe E."/>
        </authorList>
    </citation>
    <scope>NUCLEOTIDE SEQUENCE [LARGE SCALE GENOMIC DNA]</scope>
    <source>
        <strain evidence="7 8">GBBC3284</strain>
    </source>
</reference>
<dbReference type="GO" id="GO:0005524">
    <property type="term" value="F:ATP binding"/>
    <property type="evidence" value="ECO:0007669"/>
    <property type="project" value="UniProtKB-KW"/>
</dbReference>
<dbReference type="GO" id="GO:0055085">
    <property type="term" value="P:transmembrane transport"/>
    <property type="evidence" value="ECO:0007669"/>
    <property type="project" value="UniProtKB-ARBA"/>
</dbReference>